<keyword evidence="5" id="KW-1185">Reference proteome</keyword>
<reference evidence="4 5" key="1">
    <citation type="submission" date="2019-05" db="EMBL/GenBank/DDBJ databases">
        <title>Genome sequencing of F202Z8.</title>
        <authorList>
            <person name="Kwon Y.M."/>
        </authorList>
    </citation>
    <scope>NUCLEOTIDE SEQUENCE [LARGE SCALE GENOMIC DNA]</scope>
    <source>
        <strain evidence="4 5">F202Z8</strain>
    </source>
</reference>
<dbReference type="AlphaFoldDB" id="A0A5B7STI8"/>
<keyword evidence="2" id="KW-0472">Membrane</keyword>
<organism evidence="4 5">
    <name type="scientific">Aggregatimonas sangjinii</name>
    <dbReference type="NCBI Taxonomy" id="2583587"/>
    <lineage>
        <taxon>Bacteria</taxon>
        <taxon>Pseudomonadati</taxon>
        <taxon>Bacteroidota</taxon>
        <taxon>Flavobacteriia</taxon>
        <taxon>Flavobacteriales</taxon>
        <taxon>Flavobacteriaceae</taxon>
        <taxon>Aggregatimonas</taxon>
    </lineage>
</organism>
<dbReference type="GO" id="GO:0016757">
    <property type="term" value="F:glycosyltransferase activity"/>
    <property type="evidence" value="ECO:0007669"/>
    <property type="project" value="InterPro"/>
</dbReference>
<keyword evidence="2" id="KW-0812">Transmembrane</keyword>
<dbReference type="SUPFAM" id="SSF53756">
    <property type="entry name" value="UDP-Glycosyltransferase/glycogen phosphorylase"/>
    <property type="match status" value="1"/>
</dbReference>
<dbReference type="Gene3D" id="3.40.50.2000">
    <property type="entry name" value="Glycogen Phosphorylase B"/>
    <property type="match status" value="2"/>
</dbReference>
<proteinExistence type="predicted"/>
<feature type="transmembrane region" description="Helical" evidence="2">
    <location>
        <begin position="56"/>
        <end position="76"/>
    </location>
</feature>
<dbReference type="Pfam" id="PF00534">
    <property type="entry name" value="Glycos_transf_1"/>
    <property type="match status" value="1"/>
</dbReference>
<evidence type="ECO:0000313" key="4">
    <source>
        <dbReference type="EMBL" id="QCX01857.1"/>
    </source>
</evidence>
<dbReference type="Proteomes" id="UP000310017">
    <property type="component" value="Chromosome"/>
</dbReference>
<evidence type="ECO:0000259" key="3">
    <source>
        <dbReference type="Pfam" id="PF00534"/>
    </source>
</evidence>
<dbReference type="EMBL" id="CP040710">
    <property type="protein sequence ID" value="QCX01857.1"/>
    <property type="molecule type" value="Genomic_DNA"/>
</dbReference>
<evidence type="ECO:0000256" key="2">
    <source>
        <dbReference type="SAM" id="Phobius"/>
    </source>
</evidence>
<name>A0A5B7STI8_9FLAO</name>
<dbReference type="InterPro" id="IPR001296">
    <property type="entry name" value="Glyco_trans_1"/>
</dbReference>
<dbReference type="KEGG" id="asag:FGM00_17690"/>
<dbReference type="OrthoDB" id="9811239at2"/>
<keyword evidence="2" id="KW-1133">Transmembrane helix</keyword>
<evidence type="ECO:0000313" key="5">
    <source>
        <dbReference type="Proteomes" id="UP000310017"/>
    </source>
</evidence>
<evidence type="ECO:0000256" key="1">
    <source>
        <dbReference type="ARBA" id="ARBA00022679"/>
    </source>
</evidence>
<gene>
    <name evidence="4" type="ORF">FGM00_17690</name>
</gene>
<accession>A0A5B7STI8</accession>
<dbReference type="RefSeq" id="WP_138854194.1">
    <property type="nucleotide sequence ID" value="NZ_CP040710.1"/>
</dbReference>
<dbReference type="PANTHER" id="PTHR46401:SF2">
    <property type="entry name" value="GLYCOSYLTRANSFERASE WBBK-RELATED"/>
    <property type="match status" value="1"/>
</dbReference>
<sequence>MKTIKKPRITFFCRIKNKKALRQNLFYAQDLDILSGIDPELVIATKWGEIKYSSDVIFIWWWTYAFVPVLLGRLLGKRVIITGTFNYEAPGSPNDFSMRPAWQRMLIWISARCASTNIFVSKREFDIFNEKLQFSNIEYIPHGVYAENYIPVYERNSDFLLTISWLEKSNLQRKCVYTSVDALATLRERGYDLRLVIAGRSGDAELELKEYIKAANLESHIEVLVDITETKKIELLSSCKIYLQPTIYEGFGVAIAEAMSCGCAIVTSDAGEVPNVVGDAAVVLDKTTPSTIAEAVVDLINDPHDYEKYQRKARQRLTDLFLVERRRAAIVDLLERTV</sequence>
<dbReference type="CDD" id="cd03801">
    <property type="entry name" value="GT4_PimA-like"/>
    <property type="match status" value="1"/>
</dbReference>
<keyword evidence="1 4" id="KW-0808">Transferase</keyword>
<protein>
    <submittedName>
        <fullName evidence="4">Glycosyltransferase family 4 protein</fullName>
    </submittedName>
</protein>
<dbReference type="PANTHER" id="PTHR46401">
    <property type="entry name" value="GLYCOSYLTRANSFERASE WBBK-RELATED"/>
    <property type="match status" value="1"/>
</dbReference>
<feature type="domain" description="Glycosyl transferase family 1" evidence="3">
    <location>
        <begin position="174"/>
        <end position="316"/>
    </location>
</feature>